<protein>
    <recommendedName>
        <fullName evidence="3">Palmitoyl-protein thioesterase 1</fullName>
        <ecNumber evidence="2">3.1.2.22</ecNumber>
    </recommendedName>
    <alternativeName>
        <fullName evidence="8">Palmitoyl-protein hydrolase 1</fullName>
    </alternativeName>
</protein>
<dbReference type="EC" id="3.1.2.22" evidence="2"/>
<dbReference type="SUPFAM" id="SSF53474">
    <property type="entry name" value="alpha/beta-Hydrolases"/>
    <property type="match status" value="1"/>
</dbReference>
<name>A0A5B8MPS8_9CHLO</name>
<dbReference type="AlphaFoldDB" id="A0A5B8MPS8"/>
<dbReference type="GO" id="GO:0008474">
    <property type="term" value="F:palmitoyl-(protein) hydrolase activity"/>
    <property type="evidence" value="ECO:0007669"/>
    <property type="project" value="UniProtKB-EC"/>
</dbReference>
<evidence type="ECO:0000256" key="3">
    <source>
        <dbReference type="ARBA" id="ARBA00014212"/>
    </source>
</evidence>
<dbReference type="STRING" id="1764295.A0A5B8MPS8"/>
<dbReference type="Proteomes" id="UP000316726">
    <property type="component" value="Chromosome 7"/>
</dbReference>
<accession>A0A5B8MPS8</accession>
<keyword evidence="4" id="KW-0732">Signal</keyword>
<keyword evidence="10" id="KW-1185">Reference proteome</keyword>
<comment type="similarity">
    <text evidence="1">Belongs to the palmitoyl-protein thioesterase family.</text>
</comment>
<dbReference type="InterPro" id="IPR002472">
    <property type="entry name" value="Palm_thioest"/>
</dbReference>
<dbReference type="InterPro" id="IPR029058">
    <property type="entry name" value="AB_hydrolase_fold"/>
</dbReference>
<dbReference type="OrthoDB" id="10263094at2759"/>
<evidence type="ECO:0000256" key="2">
    <source>
        <dbReference type="ARBA" id="ARBA00012423"/>
    </source>
</evidence>
<keyword evidence="5" id="KW-0378">Hydrolase</keyword>
<dbReference type="Gene3D" id="3.40.50.1820">
    <property type="entry name" value="alpha/beta hydrolase"/>
    <property type="match status" value="1"/>
</dbReference>
<dbReference type="Pfam" id="PF02089">
    <property type="entry name" value="Palm_thioest"/>
    <property type="match status" value="1"/>
</dbReference>
<gene>
    <name evidence="9" type="ORF">A3770_07p50040</name>
</gene>
<evidence type="ECO:0000256" key="1">
    <source>
        <dbReference type="ARBA" id="ARBA00010758"/>
    </source>
</evidence>
<evidence type="ECO:0000256" key="6">
    <source>
        <dbReference type="ARBA" id="ARBA00023157"/>
    </source>
</evidence>
<organism evidence="9 10">
    <name type="scientific">Chloropicon primus</name>
    <dbReference type="NCBI Taxonomy" id="1764295"/>
    <lineage>
        <taxon>Eukaryota</taxon>
        <taxon>Viridiplantae</taxon>
        <taxon>Chlorophyta</taxon>
        <taxon>Chloropicophyceae</taxon>
        <taxon>Chloropicales</taxon>
        <taxon>Chloropicaceae</taxon>
        <taxon>Chloropicon</taxon>
    </lineage>
</organism>
<dbReference type="PANTHER" id="PTHR11247">
    <property type="entry name" value="PALMITOYL-PROTEIN THIOESTERASE/DOLICHYLDIPHOSPHATASE 1"/>
    <property type="match status" value="1"/>
</dbReference>
<keyword evidence="6" id="KW-1015">Disulfide bond</keyword>
<dbReference type="PANTHER" id="PTHR11247:SF8">
    <property type="entry name" value="PALMITOYL-PROTEIN THIOESTERASE 1"/>
    <property type="match status" value="1"/>
</dbReference>
<keyword evidence="7" id="KW-0325">Glycoprotein</keyword>
<sequence length="271" mass="30661">MGDSCCNEHSMGRVKHLIETELGVDVYSVQLAEKEDEDRDAGFFGNVNDQVAKVCEIIASDARLSKGYNAIGFSQGGQFLRAVVEVCPTLEPSMPKCSKLITFGGQHQGVMDWPGCGKDVSDLFCRSFEAMLGWGAYSDFLRQRVVQAQYFKDPLKMETYLKKNIFLPGINNEVHRNPQYKENLASLDLLLLYMWKGDTTVVPKESSLFGVYNATTKKVTPLKEQAFYREDWIGLRELDEQGKLLLDVIEGNHMEIDWDFFNSTIVHGFLS</sequence>
<evidence type="ECO:0000313" key="9">
    <source>
        <dbReference type="EMBL" id="QDZ22486.1"/>
    </source>
</evidence>
<dbReference type="FunFam" id="3.40.50.1820:FF:000107">
    <property type="entry name" value="Palmitoyl-protein thioesterase 1"/>
    <property type="match status" value="1"/>
</dbReference>
<dbReference type="EMBL" id="CP031040">
    <property type="protein sequence ID" value="QDZ22486.1"/>
    <property type="molecule type" value="Genomic_DNA"/>
</dbReference>
<evidence type="ECO:0000256" key="7">
    <source>
        <dbReference type="ARBA" id="ARBA00023180"/>
    </source>
</evidence>
<reference evidence="9 10" key="1">
    <citation type="submission" date="2018-07" db="EMBL/GenBank/DDBJ databases">
        <title>The complete nuclear genome of the prasinophyte Chloropicon primus (CCMP1205).</title>
        <authorList>
            <person name="Pombert J.-F."/>
            <person name="Otis C."/>
            <person name="Turmel M."/>
            <person name="Lemieux C."/>
        </authorList>
    </citation>
    <scope>NUCLEOTIDE SEQUENCE [LARGE SCALE GENOMIC DNA]</scope>
    <source>
        <strain evidence="9 10">CCMP1205</strain>
    </source>
</reference>
<evidence type="ECO:0000256" key="8">
    <source>
        <dbReference type="ARBA" id="ARBA00031934"/>
    </source>
</evidence>
<evidence type="ECO:0000256" key="4">
    <source>
        <dbReference type="ARBA" id="ARBA00022729"/>
    </source>
</evidence>
<evidence type="ECO:0000313" key="10">
    <source>
        <dbReference type="Proteomes" id="UP000316726"/>
    </source>
</evidence>
<proteinExistence type="inferred from homology"/>
<dbReference type="PRINTS" id="PR00414">
    <property type="entry name" value="PPTHIESTRASE"/>
</dbReference>
<evidence type="ECO:0000256" key="5">
    <source>
        <dbReference type="ARBA" id="ARBA00022801"/>
    </source>
</evidence>